<proteinExistence type="predicted"/>
<sequence>MKTKLWPQSRSGRWSAGLSIAFIVLIVLKLMGALPLPTFAVAALGLAGFIAGIAAIVGKKERAILVFLPILVGSLIIFWTVAEIVYPH</sequence>
<evidence type="ECO:0000313" key="2">
    <source>
        <dbReference type="EMBL" id="QHA01282.1"/>
    </source>
</evidence>
<dbReference type="EMBL" id="CP046996">
    <property type="protein sequence ID" value="QHA01282.1"/>
    <property type="molecule type" value="Genomic_DNA"/>
</dbReference>
<evidence type="ECO:0000313" key="3">
    <source>
        <dbReference type="Proteomes" id="UP000430508"/>
    </source>
</evidence>
<protein>
    <submittedName>
        <fullName evidence="2">Uncharacterized protein</fullName>
    </submittedName>
</protein>
<keyword evidence="1" id="KW-1133">Transmembrane helix</keyword>
<dbReference type="AlphaFoldDB" id="A0A857DLF2"/>
<feature type="transmembrane region" description="Helical" evidence="1">
    <location>
        <begin position="12"/>
        <end position="32"/>
    </location>
</feature>
<feature type="transmembrane region" description="Helical" evidence="1">
    <location>
        <begin position="64"/>
        <end position="86"/>
    </location>
</feature>
<dbReference type="Proteomes" id="UP000430508">
    <property type="component" value="Chromosome"/>
</dbReference>
<keyword evidence="1" id="KW-0812">Transmembrane</keyword>
<dbReference type="RefSeq" id="WP_019225310.1">
    <property type="nucleotide sequence ID" value="NZ_CP046996.1"/>
</dbReference>
<accession>A0A857DLF2</accession>
<evidence type="ECO:0000256" key="1">
    <source>
        <dbReference type="SAM" id="Phobius"/>
    </source>
</evidence>
<reference evidence="2 3" key="1">
    <citation type="submission" date="2019-12" db="EMBL/GenBank/DDBJ databases">
        <title>Sequence classification of anaerobic respiratory reductive dehalogenases: First we see many, then we see few.</title>
        <authorList>
            <person name="Molenda O."/>
            <person name="Puentes Jacome L.A."/>
            <person name="Cao X."/>
            <person name="Nesbo C.L."/>
            <person name="Tang S."/>
            <person name="Morson N."/>
            <person name="Patron J."/>
            <person name="Lomheim L."/>
            <person name="Wishart D.S."/>
            <person name="Edwards E.A."/>
        </authorList>
    </citation>
    <scope>NUCLEOTIDE SEQUENCE [LARGE SCALE GENOMIC DNA]</scope>
    <source>
        <strain evidence="2 3">12DCA</strain>
    </source>
</reference>
<gene>
    <name evidence="2" type="ORF">GQ588_11845</name>
</gene>
<feature type="transmembrane region" description="Helical" evidence="1">
    <location>
        <begin position="38"/>
        <end position="57"/>
    </location>
</feature>
<name>A0A857DLF2_9FIRM</name>
<organism evidence="2 3">
    <name type="scientific">Dehalobacter restrictus</name>
    <dbReference type="NCBI Taxonomy" id="55583"/>
    <lineage>
        <taxon>Bacteria</taxon>
        <taxon>Bacillati</taxon>
        <taxon>Bacillota</taxon>
        <taxon>Clostridia</taxon>
        <taxon>Eubacteriales</taxon>
        <taxon>Desulfitobacteriaceae</taxon>
        <taxon>Dehalobacter</taxon>
    </lineage>
</organism>
<keyword evidence="1" id="KW-0472">Membrane</keyword>